<dbReference type="PANTHER" id="PTHR47481">
    <property type="match status" value="1"/>
</dbReference>
<evidence type="ECO:0000313" key="1">
    <source>
        <dbReference type="EMBL" id="KAL3524782.1"/>
    </source>
</evidence>
<evidence type="ECO:0000313" key="2">
    <source>
        <dbReference type="Proteomes" id="UP001630127"/>
    </source>
</evidence>
<reference evidence="1 2" key="1">
    <citation type="submission" date="2024-11" db="EMBL/GenBank/DDBJ databases">
        <title>A near-complete genome assembly of Cinchona calisaya.</title>
        <authorList>
            <person name="Lian D.C."/>
            <person name="Zhao X.W."/>
            <person name="Wei L."/>
        </authorList>
    </citation>
    <scope>NUCLEOTIDE SEQUENCE [LARGE SCALE GENOMIC DNA]</scope>
    <source>
        <tissue evidence="1">Nenye</tissue>
    </source>
</reference>
<proteinExistence type="predicted"/>
<dbReference type="PANTHER" id="PTHR47481:SF29">
    <property type="entry name" value="RETROTRANSPOSON GAG DOMAIN-CONTAINING PROTEIN"/>
    <property type="match status" value="1"/>
</dbReference>
<dbReference type="EMBL" id="JBJUIK010000006">
    <property type="protein sequence ID" value="KAL3524782.1"/>
    <property type="molecule type" value="Genomic_DNA"/>
</dbReference>
<organism evidence="1 2">
    <name type="scientific">Cinchona calisaya</name>
    <dbReference type="NCBI Taxonomy" id="153742"/>
    <lineage>
        <taxon>Eukaryota</taxon>
        <taxon>Viridiplantae</taxon>
        <taxon>Streptophyta</taxon>
        <taxon>Embryophyta</taxon>
        <taxon>Tracheophyta</taxon>
        <taxon>Spermatophyta</taxon>
        <taxon>Magnoliopsida</taxon>
        <taxon>eudicotyledons</taxon>
        <taxon>Gunneridae</taxon>
        <taxon>Pentapetalae</taxon>
        <taxon>asterids</taxon>
        <taxon>lamiids</taxon>
        <taxon>Gentianales</taxon>
        <taxon>Rubiaceae</taxon>
        <taxon>Cinchonoideae</taxon>
        <taxon>Cinchoneae</taxon>
        <taxon>Cinchona</taxon>
    </lineage>
</organism>
<accession>A0ABD3A1V8</accession>
<dbReference type="AlphaFoldDB" id="A0ABD3A1V8"/>
<sequence length="112" mass="12964">MLAIVDEFLPCPHLSNESYDLWVQCDTTVQSWINATFYLIVLETLLNHGCETASNAWNTLECLFLDHVSSTMMHLKHRFQNFNKGDLKMEEYLQQLHSLACFLIAIGKSIIR</sequence>
<gene>
    <name evidence="1" type="ORF">ACH5RR_013154</name>
</gene>
<comment type="caution">
    <text evidence="1">The sequence shown here is derived from an EMBL/GenBank/DDBJ whole genome shotgun (WGS) entry which is preliminary data.</text>
</comment>
<name>A0ABD3A1V8_9GENT</name>
<dbReference type="Proteomes" id="UP001630127">
    <property type="component" value="Unassembled WGS sequence"/>
</dbReference>
<protein>
    <submittedName>
        <fullName evidence="1">Uncharacterized protein</fullName>
    </submittedName>
</protein>
<keyword evidence="2" id="KW-1185">Reference proteome</keyword>